<evidence type="ECO:0000256" key="1">
    <source>
        <dbReference type="ARBA" id="ARBA00007409"/>
    </source>
</evidence>
<protein>
    <submittedName>
        <fullName evidence="5">Glutathione S-transferase</fullName>
    </submittedName>
</protein>
<dbReference type="AlphaFoldDB" id="A0A1I3K210"/>
<name>A0A1I3K210_9RHOB</name>
<dbReference type="Gene3D" id="3.40.30.10">
    <property type="entry name" value="Glutaredoxin"/>
    <property type="match status" value="1"/>
</dbReference>
<dbReference type="InterPro" id="IPR004045">
    <property type="entry name" value="Glutathione_S-Trfase_N"/>
</dbReference>
<dbReference type="SFLD" id="SFLDG00358">
    <property type="entry name" value="Main_(cytGST)"/>
    <property type="match status" value="1"/>
</dbReference>
<organism evidence="5 6">
    <name type="scientific">Albimonas pacifica</name>
    <dbReference type="NCBI Taxonomy" id="1114924"/>
    <lineage>
        <taxon>Bacteria</taxon>
        <taxon>Pseudomonadati</taxon>
        <taxon>Pseudomonadota</taxon>
        <taxon>Alphaproteobacteria</taxon>
        <taxon>Rhodobacterales</taxon>
        <taxon>Paracoccaceae</taxon>
        <taxon>Albimonas</taxon>
    </lineage>
</organism>
<proteinExistence type="inferred from homology"/>
<dbReference type="GO" id="GO:0016740">
    <property type="term" value="F:transferase activity"/>
    <property type="evidence" value="ECO:0007669"/>
    <property type="project" value="UniProtKB-KW"/>
</dbReference>
<dbReference type="FunFam" id="3.40.30.10:FF:000039">
    <property type="entry name" value="Glutathione S-transferase domain"/>
    <property type="match status" value="1"/>
</dbReference>
<sequence>MTQITVHGRATSSNVQTVTWCAAELGLEVERLDVGGAYGGTATPEYKAMNPNGLVPVVEIEGEAIFESAAIVRCLAAMHGDEAFWPRDPLARARLDKWAEWGKVAFGSAFLNQVYIPLVRLTDAQRDAAALAKGVEALARLVAILDEHLAASPWIGEKFSFADIIVGHLMFRLHAIEETGELTLPPHPNVTRYYADLKARPAFAEHVMISFDSLRPGGSGR</sequence>
<dbReference type="Gene3D" id="1.20.1050.10">
    <property type="match status" value="1"/>
</dbReference>
<evidence type="ECO:0000259" key="3">
    <source>
        <dbReference type="PROSITE" id="PS50404"/>
    </source>
</evidence>
<dbReference type="RefSeq" id="WP_092862018.1">
    <property type="nucleotide sequence ID" value="NZ_FOQH01000008.1"/>
</dbReference>
<dbReference type="PROSITE" id="PS50404">
    <property type="entry name" value="GST_NTER"/>
    <property type="match status" value="1"/>
</dbReference>
<evidence type="ECO:0000313" key="5">
    <source>
        <dbReference type="EMBL" id="SFI66454.1"/>
    </source>
</evidence>
<keyword evidence="2 5" id="KW-0808">Transferase</keyword>
<dbReference type="Proteomes" id="UP000199377">
    <property type="component" value="Unassembled WGS sequence"/>
</dbReference>
<dbReference type="Pfam" id="PF13409">
    <property type="entry name" value="GST_N_2"/>
    <property type="match status" value="1"/>
</dbReference>
<dbReference type="InterPro" id="IPR010987">
    <property type="entry name" value="Glutathione-S-Trfase_C-like"/>
</dbReference>
<dbReference type="SFLD" id="SFLDG01150">
    <property type="entry name" value="Main.1:_Beta-like"/>
    <property type="match status" value="1"/>
</dbReference>
<dbReference type="EMBL" id="FOQH01000008">
    <property type="protein sequence ID" value="SFI66454.1"/>
    <property type="molecule type" value="Genomic_DNA"/>
</dbReference>
<accession>A0A1I3K210</accession>
<evidence type="ECO:0000259" key="4">
    <source>
        <dbReference type="PROSITE" id="PS50405"/>
    </source>
</evidence>
<dbReference type="PROSITE" id="PS50405">
    <property type="entry name" value="GST_CTER"/>
    <property type="match status" value="1"/>
</dbReference>
<dbReference type="InterPro" id="IPR040079">
    <property type="entry name" value="Glutathione_S-Trfase"/>
</dbReference>
<feature type="domain" description="GST N-terminal" evidence="3">
    <location>
        <begin position="2"/>
        <end position="83"/>
    </location>
</feature>
<keyword evidence="6" id="KW-1185">Reference proteome</keyword>
<dbReference type="Pfam" id="PF13410">
    <property type="entry name" value="GST_C_2"/>
    <property type="match status" value="1"/>
</dbReference>
<feature type="domain" description="GST C-terminal" evidence="4">
    <location>
        <begin position="88"/>
        <end position="221"/>
    </location>
</feature>
<dbReference type="PANTHER" id="PTHR44051">
    <property type="entry name" value="GLUTATHIONE S-TRANSFERASE-RELATED"/>
    <property type="match status" value="1"/>
</dbReference>
<gene>
    <name evidence="5" type="ORF">SAMN05216258_108260</name>
</gene>
<dbReference type="STRING" id="1114924.SAMN05216258_108260"/>
<dbReference type="PANTHER" id="PTHR44051:SF19">
    <property type="entry name" value="DISULFIDE-BOND OXIDOREDUCTASE YFCG"/>
    <property type="match status" value="1"/>
</dbReference>
<dbReference type="InterPro" id="IPR036249">
    <property type="entry name" value="Thioredoxin-like_sf"/>
</dbReference>
<dbReference type="SFLD" id="SFLDS00019">
    <property type="entry name" value="Glutathione_Transferase_(cytos"/>
    <property type="match status" value="1"/>
</dbReference>
<dbReference type="SUPFAM" id="SSF47616">
    <property type="entry name" value="GST C-terminal domain-like"/>
    <property type="match status" value="1"/>
</dbReference>
<dbReference type="SUPFAM" id="SSF52833">
    <property type="entry name" value="Thioredoxin-like"/>
    <property type="match status" value="1"/>
</dbReference>
<dbReference type="OrthoDB" id="9810080at2"/>
<dbReference type="InterPro" id="IPR036282">
    <property type="entry name" value="Glutathione-S-Trfase_C_sf"/>
</dbReference>
<comment type="similarity">
    <text evidence="1">Belongs to the GST superfamily.</text>
</comment>
<reference evidence="5 6" key="1">
    <citation type="submission" date="2016-10" db="EMBL/GenBank/DDBJ databases">
        <authorList>
            <person name="de Groot N.N."/>
        </authorList>
    </citation>
    <scope>NUCLEOTIDE SEQUENCE [LARGE SCALE GENOMIC DNA]</scope>
    <source>
        <strain evidence="5 6">CGMCC 1.11030</strain>
    </source>
</reference>
<evidence type="ECO:0000313" key="6">
    <source>
        <dbReference type="Proteomes" id="UP000199377"/>
    </source>
</evidence>
<evidence type="ECO:0000256" key="2">
    <source>
        <dbReference type="ARBA" id="ARBA00022679"/>
    </source>
</evidence>